<evidence type="ECO:0000256" key="1">
    <source>
        <dbReference type="ARBA" id="ARBA00004651"/>
    </source>
</evidence>
<keyword evidence="3" id="KW-1003">Cell membrane</keyword>
<dbReference type="STRING" id="1316936.K678_03070"/>
<dbReference type="RefSeq" id="WP_021130994.1">
    <property type="nucleotide sequence ID" value="NZ_AQPH01000006.1"/>
</dbReference>
<dbReference type="AlphaFoldDB" id="S9SG40"/>
<proteinExistence type="predicted"/>
<evidence type="ECO:0000256" key="6">
    <source>
        <dbReference type="ARBA" id="ARBA00023136"/>
    </source>
</evidence>
<keyword evidence="6 7" id="KW-0472">Membrane</keyword>
<evidence type="ECO:0000256" key="2">
    <source>
        <dbReference type="ARBA" id="ARBA00022448"/>
    </source>
</evidence>
<evidence type="ECO:0000313" key="8">
    <source>
        <dbReference type="EMBL" id="EPY03038.1"/>
    </source>
</evidence>
<comment type="caution">
    <text evidence="8">The sequence shown here is derived from an EMBL/GenBank/DDBJ whole genome shotgun (WGS) entry which is preliminary data.</text>
</comment>
<evidence type="ECO:0000313" key="9">
    <source>
        <dbReference type="Proteomes" id="UP000015350"/>
    </source>
</evidence>
<reference evidence="8 9" key="1">
    <citation type="submission" date="2013-04" db="EMBL/GenBank/DDBJ databases">
        <authorList>
            <person name="Kuznetsov B."/>
            <person name="Ivanovsky R."/>
        </authorList>
    </citation>
    <scope>NUCLEOTIDE SEQUENCE [LARGE SCALE GENOMIC DNA]</scope>
    <source>
        <strain evidence="8 9">MGU-K5</strain>
    </source>
</reference>
<keyword evidence="2" id="KW-0813">Transport</keyword>
<comment type="subcellular location">
    <subcellularLocation>
        <location evidence="1">Cell membrane</location>
        <topology evidence="1">Multi-pass membrane protein</topology>
    </subcellularLocation>
</comment>
<keyword evidence="4 7" id="KW-0812">Transmembrane</keyword>
<accession>S9SG40</accession>
<dbReference type="EMBL" id="AQPH01000006">
    <property type="protein sequence ID" value="EPY03038.1"/>
    <property type="molecule type" value="Genomic_DNA"/>
</dbReference>
<dbReference type="Proteomes" id="UP000015350">
    <property type="component" value="Unassembled WGS sequence"/>
</dbReference>
<dbReference type="GO" id="GO:0005886">
    <property type="term" value="C:plasma membrane"/>
    <property type="evidence" value="ECO:0007669"/>
    <property type="project" value="UniProtKB-SubCell"/>
</dbReference>
<keyword evidence="5 7" id="KW-1133">Transmembrane helix</keyword>
<name>S9SG40_MAGFU</name>
<dbReference type="SUPFAM" id="SSF103473">
    <property type="entry name" value="MFS general substrate transporter"/>
    <property type="match status" value="1"/>
</dbReference>
<feature type="transmembrane region" description="Helical" evidence="7">
    <location>
        <begin position="56"/>
        <end position="82"/>
    </location>
</feature>
<dbReference type="PANTHER" id="PTHR23513">
    <property type="entry name" value="INTEGRAL MEMBRANE EFFLUX PROTEIN-RELATED"/>
    <property type="match status" value="1"/>
</dbReference>
<dbReference type="eggNOG" id="COG0477">
    <property type="taxonomic scope" value="Bacteria"/>
</dbReference>
<gene>
    <name evidence="8" type="ORF">K678_03070</name>
</gene>
<evidence type="ECO:0000256" key="7">
    <source>
        <dbReference type="SAM" id="Phobius"/>
    </source>
</evidence>
<protein>
    <submittedName>
        <fullName evidence="8">Major facilitator superfamily transporter</fullName>
    </submittedName>
</protein>
<organism evidence="8 9">
    <name type="scientific">Magnetospirillum fulvum MGU-K5</name>
    <dbReference type="NCBI Taxonomy" id="1316936"/>
    <lineage>
        <taxon>Bacteria</taxon>
        <taxon>Pseudomonadati</taxon>
        <taxon>Pseudomonadota</taxon>
        <taxon>Alphaproteobacteria</taxon>
        <taxon>Rhodospirillales</taxon>
        <taxon>Rhodospirillaceae</taxon>
        <taxon>Magnetospirillum</taxon>
    </lineage>
</organism>
<dbReference type="PATRIC" id="fig|1316936.3.peg.619"/>
<evidence type="ECO:0000256" key="4">
    <source>
        <dbReference type="ARBA" id="ARBA00022692"/>
    </source>
</evidence>
<sequence>MALIALGGFDMVSMVIRQTLVQLSTPDAMRGRVSAVSFLFIGASNQLGEFESGATAALMGVIPAAVLGGVGTLVVVGLWSVLFPALRRIDTLTKAPGPL</sequence>
<evidence type="ECO:0000256" key="5">
    <source>
        <dbReference type="ARBA" id="ARBA00022989"/>
    </source>
</evidence>
<dbReference type="PANTHER" id="PTHR23513:SF9">
    <property type="entry name" value="ENTEROBACTIN EXPORTER ENTS"/>
    <property type="match status" value="1"/>
</dbReference>
<dbReference type="InterPro" id="IPR036259">
    <property type="entry name" value="MFS_trans_sf"/>
</dbReference>
<evidence type="ECO:0000256" key="3">
    <source>
        <dbReference type="ARBA" id="ARBA00022475"/>
    </source>
</evidence>